<reference evidence="2" key="1">
    <citation type="submission" date="2016-10" db="EMBL/GenBank/DDBJ databases">
        <authorList>
            <person name="Varghese N."/>
            <person name="Submissions S."/>
        </authorList>
    </citation>
    <scope>NUCLEOTIDE SEQUENCE [LARGE SCALE GENOMIC DNA]</scope>
    <source>
        <strain evidence="2">DUS833</strain>
    </source>
</reference>
<protein>
    <submittedName>
        <fullName evidence="1">Uncharacterized protein</fullName>
    </submittedName>
</protein>
<evidence type="ECO:0000313" key="2">
    <source>
        <dbReference type="Proteomes" id="UP000199365"/>
    </source>
</evidence>
<dbReference type="Proteomes" id="UP000199365">
    <property type="component" value="Unassembled WGS sequence"/>
</dbReference>
<keyword evidence="2" id="KW-1185">Reference proteome</keyword>
<sequence length="93" mass="10406">MTLATMTISIATLLTLLAAFSVALVNRWYGEHFSSAVECRKVMEADGQEHDHYSFTASRSNTFIGHTVGRAYIAFAAVRYDHLMRKHRPATSV</sequence>
<dbReference type="AlphaFoldDB" id="A0A1H1KHB8"/>
<dbReference type="STRING" id="157910.SAMN05445850_7599"/>
<dbReference type="EMBL" id="FNKX01000004">
    <property type="protein sequence ID" value="SDR61179.1"/>
    <property type="molecule type" value="Genomic_DNA"/>
</dbReference>
<name>A0A1H1KHB8_9BURK</name>
<organism evidence="1 2">
    <name type="scientific">Paraburkholderia tuberum</name>
    <dbReference type="NCBI Taxonomy" id="157910"/>
    <lineage>
        <taxon>Bacteria</taxon>
        <taxon>Pseudomonadati</taxon>
        <taxon>Pseudomonadota</taxon>
        <taxon>Betaproteobacteria</taxon>
        <taxon>Burkholderiales</taxon>
        <taxon>Burkholderiaceae</taxon>
        <taxon>Paraburkholderia</taxon>
    </lineage>
</organism>
<gene>
    <name evidence="1" type="ORF">SAMN05445850_7599</name>
</gene>
<accession>A0A1H1KHB8</accession>
<proteinExistence type="predicted"/>
<evidence type="ECO:0000313" key="1">
    <source>
        <dbReference type="EMBL" id="SDR61179.1"/>
    </source>
</evidence>